<comment type="caution">
    <text evidence="3">The sequence shown here is derived from an EMBL/GenBank/DDBJ whole genome shotgun (WGS) entry which is preliminary data.</text>
</comment>
<evidence type="ECO:0000313" key="4">
    <source>
        <dbReference type="Proteomes" id="UP001187221"/>
    </source>
</evidence>
<evidence type="ECO:0000259" key="2">
    <source>
        <dbReference type="Pfam" id="PF00582"/>
    </source>
</evidence>
<proteinExistence type="inferred from homology"/>
<organism evidence="3 4">
    <name type="scientific">Novosphingobium pituita</name>
    <dbReference type="NCBI Taxonomy" id="3056842"/>
    <lineage>
        <taxon>Bacteria</taxon>
        <taxon>Pseudomonadati</taxon>
        <taxon>Pseudomonadota</taxon>
        <taxon>Alphaproteobacteria</taxon>
        <taxon>Sphingomonadales</taxon>
        <taxon>Sphingomonadaceae</taxon>
        <taxon>Novosphingobium</taxon>
    </lineage>
</organism>
<protein>
    <submittedName>
        <fullName evidence="3">Universal stress protein</fullName>
    </submittedName>
</protein>
<accession>A0ABQ6P8H0</accession>
<dbReference type="RefSeq" id="WP_317975205.1">
    <property type="nucleotide sequence ID" value="NZ_BTFW01000001.1"/>
</dbReference>
<dbReference type="Proteomes" id="UP001187221">
    <property type="component" value="Unassembled WGS sequence"/>
</dbReference>
<dbReference type="Pfam" id="PF00582">
    <property type="entry name" value="Usp"/>
    <property type="match status" value="1"/>
</dbReference>
<dbReference type="CDD" id="cd00293">
    <property type="entry name" value="USP-like"/>
    <property type="match status" value="1"/>
</dbReference>
<evidence type="ECO:0000313" key="3">
    <source>
        <dbReference type="EMBL" id="GMM61528.1"/>
    </source>
</evidence>
<dbReference type="InterPro" id="IPR006015">
    <property type="entry name" value="Universal_stress_UspA"/>
</dbReference>
<sequence length="259" mass="27052">MRSILCPIDGAVTMDDRLETALALARVMDGHVSVQIASPFAELAVWEPFGGAALTAEVIDQVRREDTALAAKVDARLAPQDVPFDVEQTAQAPIPAAYAGARFADVVVTSLADPLVEELVLGVRSPVLAVPKGTAMTDFSKPAVIAWDGGIEAAHALRASLPLLHQAGAVHILTVDEKPDALPALDAATYLSRHGIHAEVHGLTANGPIAATLADAARRLGAGLIVMGLFGRSRLRELLLGGVSRAMLDNSTLPLLLAH</sequence>
<keyword evidence="4" id="KW-1185">Reference proteome</keyword>
<gene>
    <name evidence="3" type="ORF">NUTIK01_23050</name>
</gene>
<evidence type="ECO:0000256" key="1">
    <source>
        <dbReference type="ARBA" id="ARBA00008791"/>
    </source>
</evidence>
<feature type="domain" description="UspA" evidence="2">
    <location>
        <begin position="171"/>
        <end position="258"/>
    </location>
</feature>
<dbReference type="EMBL" id="BTFW01000001">
    <property type="protein sequence ID" value="GMM61528.1"/>
    <property type="molecule type" value="Genomic_DNA"/>
</dbReference>
<dbReference type="PANTHER" id="PTHR46268">
    <property type="entry name" value="STRESS RESPONSE PROTEIN NHAX"/>
    <property type="match status" value="1"/>
</dbReference>
<name>A0ABQ6P8H0_9SPHN</name>
<comment type="similarity">
    <text evidence="1">Belongs to the universal stress protein A family.</text>
</comment>
<reference evidence="3 4" key="1">
    <citation type="submission" date="2023-06" db="EMBL/GenBank/DDBJ databases">
        <title>Draft genome sequence of Novosphingobium sp. strain IK01.</title>
        <authorList>
            <person name="Hatamoto M."/>
            <person name="Ikarashi T."/>
            <person name="Yamaguchi T."/>
        </authorList>
    </citation>
    <scope>NUCLEOTIDE SEQUENCE [LARGE SCALE GENOMIC DNA]</scope>
    <source>
        <strain evidence="3 4">IK01</strain>
    </source>
</reference>
<dbReference type="PRINTS" id="PR01438">
    <property type="entry name" value="UNVRSLSTRESS"/>
</dbReference>
<dbReference type="PANTHER" id="PTHR46268:SF15">
    <property type="entry name" value="UNIVERSAL STRESS PROTEIN HP_0031"/>
    <property type="match status" value="1"/>
</dbReference>
<dbReference type="SUPFAM" id="SSF52402">
    <property type="entry name" value="Adenine nucleotide alpha hydrolases-like"/>
    <property type="match status" value="2"/>
</dbReference>
<dbReference type="InterPro" id="IPR006016">
    <property type="entry name" value="UspA"/>
</dbReference>
<dbReference type="Gene3D" id="3.40.50.12370">
    <property type="match status" value="1"/>
</dbReference>